<evidence type="ECO:0000313" key="9">
    <source>
        <dbReference type="Proteomes" id="UP001612915"/>
    </source>
</evidence>
<evidence type="ECO:0000256" key="3">
    <source>
        <dbReference type="ARBA" id="ARBA00022679"/>
    </source>
</evidence>
<proteinExistence type="predicted"/>
<dbReference type="GO" id="GO:0032259">
    <property type="term" value="P:methylation"/>
    <property type="evidence" value="ECO:0007669"/>
    <property type="project" value="UniProtKB-KW"/>
</dbReference>
<dbReference type="InterPro" id="IPR050320">
    <property type="entry name" value="N5-glutamine_MTase"/>
</dbReference>
<evidence type="ECO:0000256" key="4">
    <source>
        <dbReference type="ARBA" id="ARBA00022691"/>
    </source>
</evidence>
<dbReference type="Gene3D" id="1.10.8.10">
    <property type="entry name" value="DNA helicase RuvA subunit, C-terminal domain"/>
    <property type="match status" value="1"/>
</dbReference>
<evidence type="ECO:0000256" key="5">
    <source>
        <dbReference type="ARBA" id="ARBA00048391"/>
    </source>
</evidence>
<comment type="caution">
    <text evidence="8">The sequence shown here is derived from an EMBL/GenBank/DDBJ whole genome shotgun (WGS) entry which is preliminary data.</text>
</comment>
<keyword evidence="4" id="KW-0949">S-adenosyl-L-methionine</keyword>
<feature type="domain" description="Release factor glutamine methyltransferase N-terminal" evidence="7">
    <location>
        <begin position="6"/>
        <end position="78"/>
    </location>
</feature>
<name>A0ABW8ATH2_9ACTN</name>
<dbReference type="InterPro" id="IPR007848">
    <property type="entry name" value="Small_mtfrase_dom"/>
</dbReference>
<organism evidence="8 9">
    <name type="scientific">Spongisporangium articulatum</name>
    <dbReference type="NCBI Taxonomy" id="3362603"/>
    <lineage>
        <taxon>Bacteria</taxon>
        <taxon>Bacillati</taxon>
        <taxon>Actinomycetota</taxon>
        <taxon>Actinomycetes</taxon>
        <taxon>Kineosporiales</taxon>
        <taxon>Kineosporiaceae</taxon>
        <taxon>Spongisporangium</taxon>
    </lineage>
</organism>
<dbReference type="NCBIfam" id="TIGR00536">
    <property type="entry name" value="hemK_fam"/>
    <property type="match status" value="1"/>
</dbReference>
<keyword evidence="3 8" id="KW-0808">Transferase</keyword>
<dbReference type="CDD" id="cd02440">
    <property type="entry name" value="AdoMet_MTases"/>
    <property type="match status" value="1"/>
</dbReference>
<evidence type="ECO:0000259" key="7">
    <source>
        <dbReference type="Pfam" id="PF17827"/>
    </source>
</evidence>
<dbReference type="Gene3D" id="3.40.50.150">
    <property type="entry name" value="Vaccinia Virus protein VP39"/>
    <property type="match status" value="1"/>
</dbReference>
<dbReference type="InterPro" id="IPR004556">
    <property type="entry name" value="HemK-like"/>
</dbReference>
<dbReference type="InterPro" id="IPR029063">
    <property type="entry name" value="SAM-dependent_MTases_sf"/>
</dbReference>
<accession>A0ABW8ATH2</accession>
<reference evidence="8 9" key="1">
    <citation type="submission" date="2024-10" db="EMBL/GenBank/DDBJ databases">
        <title>The Natural Products Discovery Center: Release of the First 8490 Sequenced Strains for Exploring Actinobacteria Biosynthetic Diversity.</title>
        <authorList>
            <person name="Kalkreuter E."/>
            <person name="Kautsar S.A."/>
            <person name="Yang D."/>
            <person name="Bader C.D."/>
            <person name="Teijaro C.N."/>
            <person name="Fluegel L."/>
            <person name="Davis C.M."/>
            <person name="Simpson J.R."/>
            <person name="Lauterbach L."/>
            <person name="Steele A.D."/>
            <person name="Gui C."/>
            <person name="Meng S."/>
            <person name="Li G."/>
            <person name="Viehrig K."/>
            <person name="Ye F."/>
            <person name="Su P."/>
            <person name="Kiefer A.F."/>
            <person name="Nichols A."/>
            <person name="Cepeda A.J."/>
            <person name="Yan W."/>
            <person name="Fan B."/>
            <person name="Jiang Y."/>
            <person name="Adhikari A."/>
            <person name="Zheng C.-J."/>
            <person name="Schuster L."/>
            <person name="Cowan T.M."/>
            <person name="Smanski M.J."/>
            <person name="Chevrette M.G."/>
            <person name="De Carvalho L.P.S."/>
            <person name="Shen B."/>
        </authorList>
    </citation>
    <scope>NUCLEOTIDE SEQUENCE [LARGE SCALE GENOMIC DNA]</scope>
    <source>
        <strain evidence="8 9">NPDC049639</strain>
    </source>
</reference>
<comment type="catalytic activity">
    <reaction evidence="5">
        <text>L-glutaminyl-[peptide chain release factor] + S-adenosyl-L-methionine = N(5)-methyl-L-glutaminyl-[peptide chain release factor] + S-adenosyl-L-homocysteine + H(+)</text>
        <dbReference type="Rhea" id="RHEA:42896"/>
        <dbReference type="Rhea" id="RHEA-COMP:10271"/>
        <dbReference type="Rhea" id="RHEA-COMP:10272"/>
        <dbReference type="ChEBI" id="CHEBI:15378"/>
        <dbReference type="ChEBI" id="CHEBI:30011"/>
        <dbReference type="ChEBI" id="CHEBI:57856"/>
        <dbReference type="ChEBI" id="CHEBI:59789"/>
        <dbReference type="ChEBI" id="CHEBI:61891"/>
        <dbReference type="EC" id="2.1.1.297"/>
    </reaction>
</comment>
<dbReference type="EMBL" id="JBITLV010000008">
    <property type="protein sequence ID" value="MFI7589677.1"/>
    <property type="molecule type" value="Genomic_DNA"/>
</dbReference>
<gene>
    <name evidence="8" type="primary">prmC</name>
    <name evidence="8" type="ORF">ACIB24_21625</name>
</gene>
<dbReference type="InterPro" id="IPR019874">
    <property type="entry name" value="RF_methyltr_PrmC"/>
</dbReference>
<sequence>MVTLGEAVAGVQKELAAAGVPSPMADAHLLVAHVLGVDRPGLARRIVLREQLDDAGLASLAELTARRAAREPLQHLTGTAPFRTIEILVGPGVFVPRAETELSAGVAIEEARRLVEAGRDPLVVDLCSGSGAIAFAVAVEVPTARVVSLELSTEAVGWARRTLAALEAEHEGLEGRVDVRAGDATGVDAVVDLLGAADVVTANPPYIPPDAEPVEPEVRDHDPALALYGGGTDGLEVPRAVVATAAALLRPGGLFVMEHGEAQGAATRAIAGGPGWEGAVTQVDLTGRDRALVVRRAPTVARSSGGPGTP</sequence>
<dbReference type="Proteomes" id="UP001612915">
    <property type="component" value="Unassembled WGS sequence"/>
</dbReference>
<dbReference type="InterPro" id="IPR040758">
    <property type="entry name" value="PrmC_N"/>
</dbReference>
<keyword evidence="2 8" id="KW-0489">Methyltransferase</keyword>
<dbReference type="Pfam" id="PF17827">
    <property type="entry name" value="PrmC_N"/>
    <property type="match status" value="1"/>
</dbReference>
<dbReference type="NCBIfam" id="TIGR03534">
    <property type="entry name" value="RF_mod_PrmC"/>
    <property type="match status" value="1"/>
</dbReference>
<dbReference type="RefSeq" id="WP_398284278.1">
    <property type="nucleotide sequence ID" value="NZ_JBITLV010000008.1"/>
</dbReference>
<dbReference type="EC" id="2.1.1.297" evidence="1"/>
<dbReference type="GO" id="GO:0102559">
    <property type="term" value="F:peptide chain release factor N(5)-glutamine methyltransferase activity"/>
    <property type="evidence" value="ECO:0007669"/>
    <property type="project" value="UniProtKB-EC"/>
</dbReference>
<dbReference type="Pfam" id="PF05175">
    <property type="entry name" value="MTS"/>
    <property type="match status" value="1"/>
</dbReference>
<feature type="domain" description="Methyltransferase small" evidence="6">
    <location>
        <begin position="120"/>
        <end position="206"/>
    </location>
</feature>
<dbReference type="SUPFAM" id="SSF53335">
    <property type="entry name" value="S-adenosyl-L-methionine-dependent methyltransferases"/>
    <property type="match status" value="1"/>
</dbReference>
<evidence type="ECO:0000256" key="2">
    <source>
        <dbReference type="ARBA" id="ARBA00022603"/>
    </source>
</evidence>
<protein>
    <recommendedName>
        <fullName evidence="1">peptide chain release factor N(5)-glutamine methyltransferase</fullName>
        <ecNumber evidence="1">2.1.1.297</ecNumber>
    </recommendedName>
</protein>
<dbReference type="PANTHER" id="PTHR18895">
    <property type="entry name" value="HEMK METHYLTRANSFERASE"/>
    <property type="match status" value="1"/>
</dbReference>
<evidence type="ECO:0000259" key="6">
    <source>
        <dbReference type="Pfam" id="PF05175"/>
    </source>
</evidence>
<dbReference type="PANTHER" id="PTHR18895:SF74">
    <property type="entry name" value="MTRF1L RELEASE FACTOR GLUTAMINE METHYLTRANSFERASE"/>
    <property type="match status" value="1"/>
</dbReference>
<keyword evidence="9" id="KW-1185">Reference proteome</keyword>
<evidence type="ECO:0000313" key="8">
    <source>
        <dbReference type="EMBL" id="MFI7589677.1"/>
    </source>
</evidence>
<evidence type="ECO:0000256" key="1">
    <source>
        <dbReference type="ARBA" id="ARBA00012771"/>
    </source>
</evidence>